<dbReference type="Proteomes" id="UP000319817">
    <property type="component" value="Chromosome"/>
</dbReference>
<sequence>METTLAVLGDGGRYATRNMNSRVMPFEPLWIAPQIPGYRPCGTTYGSFSPDDLPPLPKRETSMHDWLSSLPNIRLSGKPLTNHTVDGIRSRREWSGFARSKLVDRSKAIGAPPPQDFLDFVFDVENVLRFRSPTGCHFTLPDRPIHDLCQPGAYFVRFLDDSQDCVHWYLYVEPDGQSSIAAAWGYDHWMETDLGVDIEDDQITEIEYASTDLASCASSIDEFLRRYWIENEIHFRLVTDDWTLTPEMNDYVNHYKNPA</sequence>
<dbReference type="EMBL" id="CP036526">
    <property type="protein sequence ID" value="QDT10976.1"/>
    <property type="molecule type" value="Genomic_DNA"/>
</dbReference>
<gene>
    <name evidence="1" type="ORF">K239x_29690</name>
</gene>
<protein>
    <submittedName>
        <fullName evidence="1">Uncharacterized protein</fullName>
    </submittedName>
</protein>
<name>A0A517NV34_9BACT</name>
<organism evidence="1 2">
    <name type="scientific">Stieleria marina</name>
    <dbReference type="NCBI Taxonomy" id="1930275"/>
    <lineage>
        <taxon>Bacteria</taxon>
        <taxon>Pseudomonadati</taxon>
        <taxon>Planctomycetota</taxon>
        <taxon>Planctomycetia</taxon>
        <taxon>Pirellulales</taxon>
        <taxon>Pirellulaceae</taxon>
        <taxon>Stieleria</taxon>
    </lineage>
</organism>
<evidence type="ECO:0000313" key="2">
    <source>
        <dbReference type="Proteomes" id="UP000319817"/>
    </source>
</evidence>
<reference evidence="1 2" key="1">
    <citation type="submission" date="2019-02" db="EMBL/GenBank/DDBJ databases">
        <title>Deep-cultivation of Planctomycetes and their phenomic and genomic characterization uncovers novel biology.</title>
        <authorList>
            <person name="Wiegand S."/>
            <person name="Jogler M."/>
            <person name="Boedeker C."/>
            <person name="Pinto D."/>
            <person name="Vollmers J."/>
            <person name="Rivas-Marin E."/>
            <person name="Kohn T."/>
            <person name="Peeters S.H."/>
            <person name="Heuer A."/>
            <person name="Rast P."/>
            <person name="Oberbeckmann S."/>
            <person name="Bunk B."/>
            <person name="Jeske O."/>
            <person name="Meyerdierks A."/>
            <person name="Storesund J.E."/>
            <person name="Kallscheuer N."/>
            <person name="Luecker S."/>
            <person name="Lage O.M."/>
            <person name="Pohl T."/>
            <person name="Merkel B.J."/>
            <person name="Hornburger P."/>
            <person name="Mueller R.-W."/>
            <person name="Bruemmer F."/>
            <person name="Labrenz M."/>
            <person name="Spormann A.M."/>
            <person name="Op den Camp H."/>
            <person name="Overmann J."/>
            <person name="Amann R."/>
            <person name="Jetten M.S.M."/>
            <person name="Mascher T."/>
            <person name="Medema M.H."/>
            <person name="Devos D.P."/>
            <person name="Kaster A.-K."/>
            <person name="Ovreas L."/>
            <person name="Rohde M."/>
            <person name="Galperin M.Y."/>
            <person name="Jogler C."/>
        </authorList>
    </citation>
    <scope>NUCLEOTIDE SEQUENCE [LARGE SCALE GENOMIC DNA]</scope>
    <source>
        <strain evidence="1 2">K23_9</strain>
    </source>
</reference>
<keyword evidence="2" id="KW-1185">Reference proteome</keyword>
<evidence type="ECO:0000313" key="1">
    <source>
        <dbReference type="EMBL" id="QDT10976.1"/>
    </source>
</evidence>
<dbReference type="RefSeq" id="WP_145418705.1">
    <property type="nucleotide sequence ID" value="NZ_CP036526.1"/>
</dbReference>
<dbReference type="OrthoDB" id="185014at2"/>
<accession>A0A517NV34</accession>
<dbReference type="AlphaFoldDB" id="A0A517NV34"/>
<proteinExistence type="predicted"/>